<feature type="region of interest" description="Disordered" evidence="1">
    <location>
        <begin position="222"/>
        <end position="248"/>
    </location>
</feature>
<dbReference type="EMBL" id="UZAE01001246">
    <property type="protein sequence ID" value="VDN98385.1"/>
    <property type="molecule type" value="Genomic_DNA"/>
</dbReference>
<evidence type="ECO:0000313" key="3">
    <source>
        <dbReference type="Proteomes" id="UP000278807"/>
    </source>
</evidence>
<dbReference type="WBParaSite" id="HNAJ_0000252601-mRNA-1">
    <property type="protein sequence ID" value="HNAJ_0000252601-mRNA-1"/>
    <property type="gene ID" value="HNAJ_0000252601"/>
</dbReference>
<protein>
    <submittedName>
        <fullName evidence="4">Arrestin_N domain-containing protein</fullName>
    </submittedName>
</protein>
<feature type="compositionally biased region" description="Basic residues" evidence="1">
    <location>
        <begin position="231"/>
        <end position="243"/>
    </location>
</feature>
<dbReference type="Pfam" id="PF08737">
    <property type="entry name" value="Rgp1"/>
    <property type="match status" value="1"/>
</dbReference>
<dbReference type="SUPFAM" id="SSF81296">
    <property type="entry name" value="E set domains"/>
    <property type="match status" value="1"/>
</dbReference>
<evidence type="ECO:0000256" key="1">
    <source>
        <dbReference type="SAM" id="MobiDB-lite"/>
    </source>
</evidence>
<evidence type="ECO:0000313" key="4">
    <source>
        <dbReference type="WBParaSite" id="HNAJ_0000252601-mRNA-1"/>
    </source>
</evidence>
<sequence>MSDLSIIAQIHEPQIFLCGEMFRCEVTVTSSNSKLSRTIRNIEGVLVGQYRLNLPCLSDVYTSGLDPQSHVSWIHLLKPTTHFPLQLSAEERSVRITLKARLPENLPPSYRGHIIRFAYKVLIKVDVDDKPTQILRLPFRVLPAVASYYPFDSSSAHSASDLTSVTYSESQSVCGRISDPFHIDFNDQTAYGNDPFDNGTVQKAAMHPAIYEKLNRLYTDDQVSSTTNSTKKSKKKNKSRRARTASLSQSPSAMFAELASSSSLASFVISAPSGHICRIGIFKTVTRLGDSFRGYLDFRTANLPSFECVIRAETYEFFDPFPQTDIYPDKVLSFFTVPIDVPSVSKSKVLKVPANAMMTTWFETKLECANTKFLPFSIPVPLNAPAEFMLASRYWSGICRIHWCIRFDFTVAKLKTQKKSLSTPESGLYNLFLRDTPISENPKCTPSIDCDTQTFRWELPVCVIPNGPIAFLLPSHSISTCNFAES</sequence>
<proteinExistence type="predicted"/>
<gene>
    <name evidence="2" type="ORF">HNAJ_LOCUS2526</name>
</gene>
<keyword evidence="3" id="KW-1185">Reference proteome</keyword>
<dbReference type="AlphaFoldDB" id="A0A0R3T638"/>
<dbReference type="OrthoDB" id="1918at2759"/>
<reference evidence="4" key="1">
    <citation type="submission" date="2017-02" db="UniProtKB">
        <authorList>
            <consortium name="WormBaseParasite"/>
        </authorList>
    </citation>
    <scope>IDENTIFICATION</scope>
</reference>
<dbReference type="InterPro" id="IPR014848">
    <property type="entry name" value="Rgp1"/>
</dbReference>
<evidence type="ECO:0000313" key="2">
    <source>
        <dbReference type="EMBL" id="VDN98385.1"/>
    </source>
</evidence>
<reference evidence="2 3" key="2">
    <citation type="submission" date="2018-11" db="EMBL/GenBank/DDBJ databases">
        <authorList>
            <consortium name="Pathogen Informatics"/>
        </authorList>
    </citation>
    <scope>NUCLEOTIDE SEQUENCE [LARGE SCALE GENOMIC DNA]</scope>
</reference>
<dbReference type="Proteomes" id="UP000278807">
    <property type="component" value="Unassembled WGS sequence"/>
</dbReference>
<dbReference type="STRING" id="102285.A0A0R3T638"/>
<dbReference type="InterPro" id="IPR014756">
    <property type="entry name" value="Ig_E-set"/>
</dbReference>
<accession>A0A0R3T638</accession>
<dbReference type="PANTHER" id="PTHR12507">
    <property type="entry name" value="REDUCED GROWTH PHENOTYPE 1 RGP1, YEAST -RELATED"/>
    <property type="match status" value="1"/>
</dbReference>
<name>A0A0R3T638_RODNA</name>
<organism evidence="4">
    <name type="scientific">Rodentolepis nana</name>
    <name type="common">Dwarf tapeworm</name>
    <name type="synonym">Hymenolepis nana</name>
    <dbReference type="NCBI Taxonomy" id="102285"/>
    <lineage>
        <taxon>Eukaryota</taxon>
        <taxon>Metazoa</taxon>
        <taxon>Spiralia</taxon>
        <taxon>Lophotrochozoa</taxon>
        <taxon>Platyhelminthes</taxon>
        <taxon>Cestoda</taxon>
        <taxon>Eucestoda</taxon>
        <taxon>Cyclophyllidea</taxon>
        <taxon>Hymenolepididae</taxon>
        <taxon>Rodentolepis</taxon>
    </lineage>
</organism>